<dbReference type="EMBL" id="UYYB01000888">
    <property type="protein sequence ID" value="VDM65523.1"/>
    <property type="molecule type" value="Genomic_DNA"/>
</dbReference>
<evidence type="ECO:0000313" key="1">
    <source>
        <dbReference type="EMBL" id="VDM65523.1"/>
    </source>
</evidence>
<organism evidence="1 2">
    <name type="scientific">Strongylus vulgaris</name>
    <name type="common">Blood worm</name>
    <dbReference type="NCBI Taxonomy" id="40348"/>
    <lineage>
        <taxon>Eukaryota</taxon>
        <taxon>Metazoa</taxon>
        <taxon>Ecdysozoa</taxon>
        <taxon>Nematoda</taxon>
        <taxon>Chromadorea</taxon>
        <taxon>Rhabditida</taxon>
        <taxon>Rhabditina</taxon>
        <taxon>Rhabditomorpha</taxon>
        <taxon>Strongyloidea</taxon>
        <taxon>Strongylidae</taxon>
        <taxon>Strongylus</taxon>
    </lineage>
</organism>
<dbReference type="Proteomes" id="UP000270094">
    <property type="component" value="Unassembled WGS sequence"/>
</dbReference>
<proteinExistence type="predicted"/>
<sequence length="243" mass="28877">MMQYNRARKEAWNTISKEIFERFQVRMNPYQVKNHFSNRKKRVLREDRDGIRDRIRASGDVPQSKECKTARRDLSDEDMKIYNYFTTMVAHKETKENSILPSPQNELFAEEREIFGLEEDSVQMKKEVFGYFSENEGKIPHSHDVSASQLRILEAELMKYQAKCFDTWSRQATMQIEMIRKVLDLIAKAMKVIEDLQCYSSRGVRYTDRRRRIRDWCQQSLKLVAEIFNMALGGPPRMDTIVR</sequence>
<name>A0A3P7ICE9_STRVU</name>
<reference evidence="1 2" key="1">
    <citation type="submission" date="2018-11" db="EMBL/GenBank/DDBJ databases">
        <authorList>
            <consortium name="Pathogen Informatics"/>
        </authorList>
    </citation>
    <scope>NUCLEOTIDE SEQUENCE [LARGE SCALE GENOMIC DNA]</scope>
</reference>
<dbReference type="AlphaFoldDB" id="A0A3P7ICE9"/>
<dbReference type="OrthoDB" id="10518801at2759"/>
<evidence type="ECO:0000313" key="2">
    <source>
        <dbReference type="Proteomes" id="UP000270094"/>
    </source>
</evidence>
<gene>
    <name evidence="1" type="ORF">SVUK_LOCUS521</name>
</gene>
<accession>A0A3P7ICE9</accession>
<keyword evidence="2" id="KW-1185">Reference proteome</keyword>
<protein>
    <submittedName>
        <fullName evidence="1">Uncharacterized protein</fullName>
    </submittedName>
</protein>